<name>A0ABT4KXV3_9SPHI</name>
<evidence type="ECO:0000313" key="2">
    <source>
        <dbReference type="EMBL" id="MCZ4223763.1"/>
    </source>
</evidence>
<feature type="signal peptide" evidence="1">
    <location>
        <begin position="1"/>
        <end position="19"/>
    </location>
</feature>
<organism evidence="2 3">
    <name type="scientific">Pedobacter rhodius</name>
    <dbReference type="NCBI Taxonomy" id="3004098"/>
    <lineage>
        <taxon>Bacteria</taxon>
        <taxon>Pseudomonadati</taxon>
        <taxon>Bacteroidota</taxon>
        <taxon>Sphingobacteriia</taxon>
        <taxon>Sphingobacteriales</taxon>
        <taxon>Sphingobacteriaceae</taxon>
        <taxon>Pedobacter</taxon>
    </lineage>
</organism>
<accession>A0ABT4KXV3</accession>
<evidence type="ECO:0000256" key="1">
    <source>
        <dbReference type="SAM" id="SignalP"/>
    </source>
</evidence>
<dbReference type="RefSeq" id="WP_269415565.1">
    <property type="nucleotide sequence ID" value="NZ_JAPWGL010000003.1"/>
</dbReference>
<feature type="chain" id="PRO_5046862037" evidence="1">
    <location>
        <begin position="20"/>
        <end position="414"/>
    </location>
</feature>
<keyword evidence="1" id="KW-0732">Signal</keyword>
<reference evidence="2" key="1">
    <citation type="submission" date="2022-12" db="EMBL/GenBank/DDBJ databases">
        <title>Genome sequence of SJ11.</title>
        <authorList>
            <person name="Woo H."/>
        </authorList>
    </citation>
    <scope>NUCLEOTIDE SEQUENCE</scope>
    <source>
        <strain evidence="2">SJ11</strain>
    </source>
</reference>
<dbReference type="EMBL" id="JAPWGL010000003">
    <property type="protein sequence ID" value="MCZ4223763.1"/>
    <property type="molecule type" value="Genomic_DNA"/>
</dbReference>
<keyword evidence="3" id="KW-1185">Reference proteome</keyword>
<sequence>MKKMLSITFLLLCSKVLFCSTPIGFLDAIDNSLLVTGWSLDAAAPLTNLTIHFYANAPAGSPGSVFIGSTLANYPRPDVNSATGYSGNHGFRWRIPTNLITPCRLAIYAYGIDPHGVNNKLLNNSPIETPYLEGQISASAGGYPIVLKANSKFAGGIYSLTWNGVEFIDAADHGRELQTASSFYSSYSPPSWTAECYNPTEAGNHGDGSGGCTSSELLSFSTAGYILQTTTQMAFYSNSSAPTGSCPSPINGYTILSNHIMSKTVTIGIPGMAHAIKYEVSHSVPSDEANLAMGQFEVVTGYMPSSFNTFWRFNQGNSTLTNVTNEPDNEAGRPIILAKSSGDYAMGVYCPAIGQAATNGYGQFSFGSTNKWNLVQRIPNIFAGQTYNFTAYICVGSLENVRVTMAQLVANYPN</sequence>
<proteinExistence type="predicted"/>
<gene>
    <name evidence="2" type="ORF">O0931_10680</name>
</gene>
<evidence type="ECO:0000313" key="3">
    <source>
        <dbReference type="Proteomes" id="UP001144341"/>
    </source>
</evidence>
<protein>
    <submittedName>
        <fullName evidence="2">Uncharacterized protein</fullName>
    </submittedName>
</protein>
<dbReference type="Proteomes" id="UP001144341">
    <property type="component" value="Unassembled WGS sequence"/>
</dbReference>
<comment type="caution">
    <text evidence="2">The sequence shown here is derived from an EMBL/GenBank/DDBJ whole genome shotgun (WGS) entry which is preliminary data.</text>
</comment>